<dbReference type="EMBL" id="CP051774">
    <property type="protein sequence ID" value="QJE95876.1"/>
    <property type="molecule type" value="Genomic_DNA"/>
</dbReference>
<feature type="signal peptide" evidence="1">
    <location>
        <begin position="1"/>
        <end position="23"/>
    </location>
</feature>
<evidence type="ECO:0000313" key="2">
    <source>
        <dbReference type="EMBL" id="QJE95876.1"/>
    </source>
</evidence>
<dbReference type="InterPro" id="IPR011473">
    <property type="entry name" value="DUF1579"/>
</dbReference>
<feature type="chain" id="PRO_5032680118" evidence="1">
    <location>
        <begin position="24"/>
        <end position="186"/>
    </location>
</feature>
<sequence length="186" mass="20985">MKTRSFLQSLFASLMLGSTALFAQEMPEMPKPQSEHKWLEQFVGEWQSEMECHMGPDQEPMKNKMTEKARSVGGFWLVSEGSGEAMGTPFTSILTLGYDPQKKKFIGTWVDSMMGKMWNYEGSLSDDQKTLTLNTEGPCPMQGGKICQFKEVITLQDKDHKTFTSSVKGEDGKWTTIMNAKSTRTK</sequence>
<dbReference type="Pfam" id="PF07617">
    <property type="entry name" value="DUF1579"/>
    <property type="match status" value="1"/>
</dbReference>
<organism evidence="2 3">
    <name type="scientific">Luteolibacter luteus</name>
    <dbReference type="NCBI Taxonomy" id="2728835"/>
    <lineage>
        <taxon>Bacteria</taxon>
        <taxon>Pseudomonadati</taxon>
        <taxon>Verrucomicrobiota</taxon>
        <taxon>Verrucomicrobiia</taxon>
        <taxon>Verrucomicrobiales</taxon>
        <taxon>Verrucomicrobiaceae</taxon>
        <taxon>Luteolibacter</taxon>
    </lineage>
</organism>
<name>A0A858RFJ5_9BACT</name>
<keyword evidence="3" id="KW-1185">Reference proteome</keyword>
<reference evidence="2 3" key="1">
    <citation type="submission" date="2020-04" db="EMBL/GenBank/DDBJ databases">
        <title>Luteolibacter sp. G-1-1-1 isolated from soil.</title>
        <authorList>
            <person name="Dahal R.H."/>
        </authorList>
    </citation>
    <scope>NUCLEOTIDE SEQUENCE [LARGE SCALE GENOMIC DNA]</scope>
    <source>
        <strain evidence="2 3">G-1-1-1</strain>
    </source>
</reference>
<keyword evidence="1" id="KW-0732">Signal</keyword>
<proteinExistence type="predicted"/>
<dbReference type="KEGG" id="luo:HHL09_08810"/>
<accession>A0A858RFJ5</accession>
<dbReference type="AlphaFoldDB" id="A0A858RFJ5"/>
<gene>
    <name evidence="2" type="ORF">HHL09_08810</name>
</gene>
<dbReference type="Proteomes" id="UP000501812">
    <property type="component" value="Chromosome"/>
</dbReference>
<dbReference type="RefSeq" id="WP_169454189.1">
    <property type="nucleotide sequence ID" value="NZ_CP051774.1"/>
</dbReference>
<evidence type="ECO:0000256" key="1">
    <source>
        <dbReference type="SAM" id="SignalP"/>
    </source>
</evidence>
<protein>
    <submittedName>
        <fullName evidence="2">DUF1579 domain-containing protein</fullName>
    </submittedName>
</protein>
<evidence type="ECO:0000313" key="3">
    <source>
        <dbReference type="Proteomes" id="UP000501812"/>
    </source>
</evidence>